<dbReference type="InterPro" id="IPR050493">
    <property type="entry name" value="FAD-dep_Monooxygenase_BioMet"/>
</dbReference>
<comment type="caution">
    <text evidence="8">The sequence shown here is derived from an EMBL/GenBank/DDBJ whole genome shotgun (WGS) entry which is preliminary data.</text>
</comment>
<protein>
    <submittedName>
        <fullName evidence="8">FAD binding domain-containing protein</fullName>
    </submittedName>
</protein>
<dbReference type="PANTHER" id="PTHR13789:SF306">
    <property type="entry name" value="HYDROXYLASE, PUTATIVE-RELATED"/>
    <property type="match status" value="1"/>
</dbReference>
<evidence type="ECO:0000256" key="1">
    <source>
        <dbReference type="ARBA" id="ARBA00007992"/>
    </source>
</evidence>
<evidence type="ECO:0000256" key="2">
    <source>
        <dbReference type="ARBA" id="ARBA00022630"/>
    </source>
</evidence>
<proteinExistence type="inferred from homology"/>
<feature type="domain" description="FAD-binding" evidence="7">
    <location>
        <begin position="84"/>
        <end position="413"/>
    </location>
</feature>
<dbReference type="PRINTS" id="PR00420">
    <property type="entry name" value="RNGMNOXGNASE"/>
</dbReference>
<dbReference type="OrthoDB" id="16820at2759"/>
<accession>A0A8K0TRT2</accession>
<evidence type="ECO:0000256" key="6">
    <source>
        <dbReference type="SAM" id="MobiDB-lite"/>
    </source>
</evidence>
<evidence type="ECO:0000256" key="3">
    <source>
        <dbReference type="ARBA" id="ARBA00022827"/>
    </source>
</evidence>
<dbReference type="InterPro" id="IPR002938">
    <property type="entry name" value="FAD-bd"/>
</dbReference>
<keyword evidence="3" id="KW-0274">FAD</keyword>
<keyword evidence="4" id="KW-0560">Oxidoreductase</keyword>
<dbReference type="Pfam" id="PF01494">
    <property type="entry name" value="FAD_binding_3"/>
    <property type="match status" value="1"/>
</dbReference>
<dbReference type="GO" id="GO:0004497">
    <property type="term" value="F:monooxygenase activity"/>
    <property type="evidence" value="ECO:0007669"/>
    <property type="project" value="UniProtKB-KW"/>
</dbReference>
<reference evidence="8" key="1">
    <citation type="journal article" date="2021" name="Nat. Commun.">
        <title>Genetic determinants of endophytism in the Arabidopsis root mycobiome.</title>
        <authorList>
            <person name="Mesny F."/>
            <person name="Miyauchi S."/>
            <person name="Thiergart T."/>
            <person name="Pickel B."/>
            <person name="Atanasova L."/>
            <person name="Karlsson M."/>
            <person name="Huettel B."/>
            <person name="Barry K.W."/>
            <person name="Haridas S."/>
            <person name="Chen C."/>
            <person name="Bauer D."/>
            <person name="Andreopoulos W."/>
            <person name="Pangilinan J."/>
            <person name="LaButti K."/>
            <person name="Riley R."/>
            <person name="Lipzen A."/>
            <person name="Clum A."/>
            <person name="Drula E."/>
            <person name="Henrissat B."/>
            <person name="Kohler A."/>
            <person name="Grigoriev I.V."/>
            <person name="Martin F.M."/>
            <person name="Hacquard S."/>
        </authorList>
    </citation>
    <scope>NUCLEOTIDE SEQUENCE</scope>
    <source>
        <strain evidence="8">MPI-CAGE-AT-0016</strain>
    </source>
</reference>
<dbReference type="InterPro" id="IPR036188">
    <property type="entry name" value="FAD/NAD-bd_sf"/>
</dbReference>
<evidence type="ECO:0000313" key="9">
    <source>
        <dbReference type="Proteomes" id="UP000813385"/>
    </source>
</evidence>
<name>A0A8K0TRT2_9PEZI</name>
<dbReference type="PANTHER" id="PTHR13789">
    <property type="entry name" value="MONOOXYGENASE"/>
    <property type="match status" value="1"/>
</dbReference>
<organism evidence="8 9">
    <name type="scientific">Plectosphaerella cucumerina</name>
    <dbReference type="NCBI Taxonomy" id="40658"/>
    <lineage>
        <taxon>Eukaryota</taxon>
        <taxon>Fungi</taxon>
        <taxon>Dikarya</taxon>
        <taxon>Ascomycota</taxon>
        <taxon>Pezizomycotina</taxon>
        <taxon>Sordariomycetes</taxon>
        <taxon>Hypocreomycetidae</taxon>
        <taxon>Glomerellales</taxon>
        <taxon>Plectosphaerellaceae</taxon>
        <taxon>Plectosphaerella</taxon>
    </lineage>
</organism>
<dbReference type="SUPFAM" id="SSF54373">
    <property type="entry name" value="FAD-linked reductases, C-terminal domain"/>
    <property type="match status" value="1"/>
</dbReference>
<evidence type="ECO:0000256" key="5">
    <source>
        <dbReference type="ARBA" id="ARBA00023033"/>
    </source>
</evidence>
<dbReference type="EMBL" id="JAGPXD010000001">
    <property type="protein sequence ID" value="KAH7375480.1"/>
    <property type="molecule type" value="Genomic_DNA"/>
</dbReference>
<evidence type="ECO:0000313" key="8">
    <source>
        <dbReference type="EMBL" id="KAH7375480.1"/>
    </source>
</evidence>
<keyword evidence="5" id="KW-0503">Monooxygenase</keyword>
<dbReference type="Gene3D" id="3.50.50.60">
    <property type="entry name" value="FAD/NAD(P)-binding domain"/>
    <property type="match status" value="1"/>
</dbReference>
<dbReference type="FunFam" id="3.50.50.60:FF:000115">
    <property type="entry name" value="Salicylate hydroxylase, putative"/>
    <property type="match status" value="1"/>
</dbReference>
<dbReference type="Proteomes" id="UP000813385">
    <property type="component" value="Unassembled WGS sequence"/>
</dbReference>
<keyword evidence="9" id="KW-1185">Reference proteome</keyword>
<evidence type="ECO:0000256" key="4">
    <source>
        <dbReference type="ARBA" id="ARBA00023002"/>
    </source>
</evidence>
<comment type="similarity">
    <text evidence="1">Belongs to the paxM FAD-dependent monooxygenase family.</text>
</comment>
<dbReference type="GO" id="GO:0071949">
    <property type="term" value="F:FAD binding"/>
    <property type="evidence" value="ECO:0007669"/>
    <property type="project" value="InterPro"/>
</dbReference>
<sequence length="517" mass="56402">MPVSTMFNGQGGPVPLTNAGSNGAKLRASQRLRDDLQPESSHLVDLPFTATSYPSNCLQFLNDVSGRSASPSAQVAVPLAKLNLDIIVVGAGLGGLATAVALARRGHKVRVYEQTARLGEVGAGIQIPPNSGKLLQRWGVIAELGDQAVQPDGISFRRWESGERIGFTDLTEPFVKACGAPYYVVHRAHLHSALLQTARKLGVSIVLNARVKEHDTEEASITLENGERHSADLIVAADGIKSVARSYVSRGHRSKPAATDYAVYRATVDVKKMQQIPSVSWLLQKPALNTWIGEDRHVMTYTIAAGESFNMVLSHKDTRDPSTWARMTQREVLAEMTEQFAGWDEDLLEIMKLIDTAVKWPLIGNNSLDSWVSPSSRLVVLGDAAHAMVPYMSQGAAMAVEDGAALAAALNQIRSTDELGFALGVFERERKTRTSMMQEASMVNAMIWHFPDGPEQRARDAAMVPEVEGRSFQTSPNQWSDPVTQSWAYGYDAEKVLEERWNSAVQALITGEGRGRS</sequence>
<feature type="region of interest" description="Disordered" evidence="6">
    <location>
        <begin position="1"/>
        <end position="28"/>
    </location>
</feature>
<dbReference type="SUPFAM" id="SSF51905">
    <property type="entry name" value="FAD/NAD(P)-binding domain"/>
    <property type="match status" value="1"/>
</dbReference>
<gene>
    <name evidence="8" type="ORF">B0T11DRAFT_314036</name>
</gene>
<dbReference type="AlphaFoldDB" id="A0A8K0TRT2"/>
<evidence type="ECO:0000259" key="7">
    <source>
        <dbReference type="Pfam" id="PF01494"/>
    </source>
</evidence>
<keyword evidence="2" id="KW-0285">Flavoprotein</keyword>